<dbReference type="HOGENOM" id="CLU_004133_1_1_1"/>
<dbReference type="PROSITE" id="PS50303">
    <property type="entry name" value="PUM_HD"/>
    <property type="match status" value="1"/>
</dbReference>
<evidence type="ECO:0000256" key="2">
    <source>
        <dbReference type="PROSITE-ProRule" id="PRU00317"/>
    </source>
</evidence>
<feature type="domain" description="PUM-HD" evidence="4">
    <location>
        <begin position="555"/>
        <end position="900"/>
    </location>
</feature>
<dbReference type="Proteomes" id="UP000054166">
    <property type="component" value="Unassembled WGS sequence"/>
</dbReference>
<feature type="repeat" description="Pumilio" evidence="2">
    <location>
        <begin position="837"/>
        <end position="874"/>
    </location>
</feature>
<dbReference type="PANTHER" id="PTHR12537">
    <property type="entry name" value="RNA BINDING PROTEIN PUMILIO-RELATED"/>
    <property type="match status" value="1"/>
</dbReference>
<dbReference type="InterPro" id="IPR033712">
    <property type="entry name" value="Pumilio_RNA-bd"/>
</dbReference>
<feature type="compositionally biased region" description="Low complexity" evidence="3">
    <location>
        <begin position="479"/>
        <end position="494"/>
    </location>
</feature>
<accession>A0A0C3FYE5</accession>
<proteinExistence type="predicted"/>
<feature type="repeat" description="Pumilio" evidence="2">
    <location>
        <begin position="612"/>
        <end position="647"/>
    </location>
</feature>
<feature type="repeat" description="Pumilio" evidence="2">
    <location>
        <begin position="729"/>
        <end position="764"/>
    </location>
</feature>
<feature type="region of interest" description="Disordered" evidence="3">
    <location>
        <begin position="1"/>
        <end position="26"/>
    </location>
</feature>
<feature type="region of interest" description="Disordered" evidence="3">
    <location>
        <begin position="365"/>
        <end position="438"/>
    </location>
</feature>
<sequence length="1060" mass="114901">MNTISNNPNSTIDNRSSSDGRKQSPPAFLDLADSAARLGTNMSDISARVELKRLEHERQRLLQRKMFEDQMRALEQQQAQELLNIPHDPNAPNGNTLQHLAASAPTTPPRVNTVLNEDHPTGVRFSAYQAPMDADILSKAFGSAVADKRKSVTYAPSVNHSPELASGGASNGFSRTAGAKSMPASRRTSASEHDEELAGHLQGLSLAGDRSNRVSPVPSNPPHSILTKGSGRYGNDEARHFGNTYNAGMMLDEQLDQEMHNAMRNLPTSDDDKFHGSFANKMSASSAALDLAHLSQTSPRSSFSGRTLDSREKSSEWPQFRANPRVPEGATFRTERRTVTTPTLTLSSTLDELSTVNKLSGTVSASATPHTTQYPQGLPHPGSSQTPLSRRGSPSGALDSLSVATRSVPATPLTGINGATTHLKPPGTPHTPDTQGFSRINSQAPLQVHESPVNAGDLQASLSRLPPGQYENGSLSFNSAQAGQDDSAQQYGDSIYNLNDGVDSSYGFESNNRSNTNSNSSGSTALYHHNGSRYGLGVGARANGADSKMNGLHGPKHKRGDMDREFNRFAGTRLEDLQGEIPALCKDQHGCRYLQKKLEEGAPEHRDMIFHETFGHFADLMTDPFGNYLCQKLLEYSTDEQRNVICESVAQDLVNISLNMHGTRAVQKMIDFLSTRRQADLRYNAQIHSIIVALSLHVVVLIKDLNGNHVIQKCLNKLAPEDNQFIYNAVAANCVEVATHRHGCCVLQRCIDHASDHQRVQLVNEITYNALTLVQDPYGNYVVQYILDLNDNRFSDAVIRQFTGNVCALSVQKFSSNVIEKCVRVAEHSTRKILIEELLNRTRLEKLLRDSYGNYCVQTALDYAEPNQRALLVEGIRPVLPLIRNTPYGKRIQNKLQREQMDHFGSSGGAGGGGGGGGGYNNQQTVNMAIGNQGMGLHHGAPSAGARHIPATLQNSPMADVYGAQSGLYAAGGPGLPGQASYGQPHHMAPQLHNMQPQSIDGYVLQGNSSHNQGISPSHSHGNGFHGVSGYNNVNPFGGVGINAGSLNDPYQRPNFGYGM</sequence>
<keyword evidence="6" id="KW-1185">Reference proteome</keyword>
<name>A0A0C3FYE5_PILCF</name>
<dbReference type="OrthoDB" id="668540at2759"/>
<evidence type="ECO:0000259" key="4">
    <source>
        <dbReference type="PROSITE" id="PS50303"/>
    </source>
</evidence>
<dbReference type="GO" id="GO:0003729">
    <property type="term" value="F:mRNA binding"/>
    <property type="evidence" value="ECO:0007669"/>
    <property type="project" value="TreeGrafter"/>
</dbReference>
<dbReference type="GO" id="GO:0005737">
    <property type="term" value="C:cytoplasm"/>
    <property type="evidence" value="ECO:0007669"/>
    <property type="project" value="TreeGrafter"/>
</dbReference>
<feature type="repeat" description="Pumilio" evidence="2">
    <location>
        <begin position="576"/>
        <end position="611"/>
    </location>
</feature>
<feature type="repeat" description="Pumilio" evidence="2">
    <location>
        <begin position="693"/>
        <end position="728"/>
    </location>
</feature>
<gene>
    <name evidence="5" type="ORF">PILCRDRAFT_818277</name>
</gene>
<dbReference type="CDD" id="cd07920">
    <property type="entry name" value="Pumilio"/>
    <property type="match status" value="1"/>
</dbReference>
<protein>
    <recommendedName>
        <fullName evidence="4">PUM-HD domain-containing protein</fullName>
    </recommendedName>
</protein>
<dbReference type="PANTHER" id="PTHR12537:SF13">
    <property type="entry name" value="PUMILIO HOMOLOGY DOMAIN FAMILY MEMBER 4"/>
    <property type="match status" value="1"/>
</dbReference>
<feature type="region of interest" description="Disordered" evidence="3">
    <location>
        <begin position="902"/>
        <end position="923"/>
    </location>
</feature>
<feature type="compositionally biased region" description="Polar residues" evidence="3">
    <location>
        <begin position="1"/>
        <end position="15"/>
    </location>
</feature>
<keyword evidence="1" id="KW-0677">Repeat</keyword>
<dbReference type="InterPro" id="IPR033133">
    <property type="entry name" value="PUM-HD"/>
</dbReference>
<dbReference type="Gene3D" id="1.25.10.10">
    <property type="entry name" value="Leucine-rich Repeat Variant"/>
    <property type="match status" value="1"/>
</dbReference>
<dbReference type="InterPro" id="IPR016024">
    <property type="entry name" value="ARM-type_fold"/>
</dbReference>
<dbReference type="GO" id="GO:0010608">
    <property type="term" value="P:post-transcriptional regulation of gene expression"/>
    <property type="evidence" value="ECO:0007669"/>
    <property type="project" value="TreeGrafter"/>
</dbReference>
<feature type="compositionally biased region" description="Polar residues" evidence="3">
    <location>
        <begin position="296"/>
        <end position="307"/>
    </location>
</feature>
<feature type="compositionally biased region" description="Gly residues" evidence="3">
    <location>
        <begin position="906"/>
        <end position="920"/>
    </location>
</feature>
<feature type="compositionally biased region" description="Polar residues" evidence="3">
    <location>
        <begin position="365"/>
        <end position="375"/>
    </location>
</feature>
<feature type="repeat" description="Pumilio" evidence="2">
    <location>
        <begin position="648"/>
        <end position="684"/>
    </location>
</feature>
<dbReference type="SUPFAM" id="SSF48371">
    <property type="entry name" value="ARM repeat"/>
    <property type="match status" value="1"/>
</dbReference>
<feature type="region of interest" description="Disordered" evidence="3">
    <location>
        <begin position="295"/>
        <end position="340"/>
    </location>
</feature>
<dbReference type="InParanoid" id="A0A0C3FYE5"/>
<reference evidence="6" key="2">
    <citation type="submission" date="2015-01" db="EMBL/GenBank/DDBJ databases">
        <title>Evolutionary Origins and Diversification of the Mycorrhizal Mutualists.</title>
        <authorList>
            <consortium name="DOE Joint Genome Institute"/>
            <consortium name="Mycorrhizal Genomics Consortium"/>
            <person name="Kohler A."/>
            <person name="Kuo A."/>
            <person name="Nagy L.G."/>
            <person name="Floudas D."/>
            <person name="Copeland A."/>
            <person name="Barry K.W."/>
            <person name="Cichocki N."/>
            <person name="Veneault-Fourrey C."/>
            <person name="LaButti K."/>
            <person name="Lindquist E.A."/>
            <person name="Lipzen A."/>
            <person name="Lundell T."/>
            <person name="Morin E."/>
            <person name="Murat C."/>
            <person name="Riley R."/>
            <person name="Ohm R."/>
            <person name="Sun H."/>
            <person name="Tunlid A."/>
            <person name="Henrissat B."/>
            <person name="Grigoriev I.V."/>
            <person name="Hibbett D.S."/>
            <person name="Martin F."/>
        </authorList>
    </citation>
    <scope>NUCLEOTIDE SEQUENCE [LARGE SCALE GENOMIC DNA]</scope>
    <source>
        <strain evidence="6">F 1598</strain>
    </source>
</reference>
<reference evidence="5 6" key="1">
    <citation type="submission" date="2014-04" db="EMBL/GenBank/DDBJ databases">
        <authorList>
            <consortium name="DOE Joint Genome Institute"/>
            <person name="Kuo A."/>
            <person name="Tarkka M."/>
            <person name="Buscot F."/>
            <person name="Kohler A."/>
            <person name="Nagy L.G."/>
            <person name="Floudas D."/>
            <person name="Copeland A."/>
            <person name="Barry K.W."/>
            <person name="Cichocki N."/>
            <person name="Veneault-Fourrey C."/>
            <person name="LaButti K."/>
            <person name="Lindquist E.A."/>
            <person name="Lipzen A."/>
            <person name="Lundell T."/>
            <person name="Morin E."/>
            <person name="Murat C."/>
            <person name="Sun H."/>
            <person name="Tunlid A."/>
            <person name="Henrissat B."/>
            <person name="Grigoriev I.V."/>
            <person name="Hibbett D.S."/>
            <person name="Martin F."/>
            <person name="Nordberg H.P."/>
            <person name="Cantor M.N."/>
            <person name="Hua S.X."/>
        </authorList>
    </citation>
    <scope>NUCLEOTIDE SEQUENCE [LARGE SCALE GENOMIC DNA]</scope>
    <source>
        <strain evidence="5 6">F 1598</strain>
    </source>
</reference>
<feature type="region of interest" description="Disordered" evidence="3">
    <location>
        <begin position="458"/>
        <end position="526"/>
    </location>
</feature>
<feature type="region of interest" description="Disordered" evidence="3">
    <location>
        <begin position="158"/>
        <end position="233"/>
    </location>
</feature>
<feature type="compositionally biased region" description="Basic and acidic residues" evidence="3">
    <location>
        <begin position="189"/>
        <end position="198"/>
    </location>
</feature>
<feature type="repeat" description="Pumilio" evidence="2">
    <location>
        <begin position="801"/>
        <end position="836"/>
    </location>
</feature>
<dbReference type="AlphaFoldDB" id="A0A0C3FYE5"/>
<evidence type="ECO:0000313" key="5">
    <source>
        <dbReference type="EMBL" id="KIM84679.1"/>
    </source>
</evidence>
<dbReference type="InterPro" id="IPR011989">
    <property type="entry name" value="ARM-like"/>
</dbReference>
<organism evidence="5 6">
    <name type="scientific">Piloderma croceum (strain F 1598)</name>
    <dbReference type="NCBI Taxonomy" id="765440"/>
    <lineage>
        <taxon>Eukaryota</taxon>
        <taxon>Fungi</taxon>
        <taxon>Dikarya</taxon>
        <taxon>Basidiomycota</taxon>
        <taxon>Agaricomycotina</taxon>
        <taxon>Agaricomycetes</taxon>
        <taxon>Agaricomycetidae</taxon>
        <taxon>Atheliales</taxon>
        <taxon>Atheliaceae</taxon>
        <taxon>Piloderma</taxon>
    </lineage>
</organism>
<dbReference type="SMART" id="SM00025">
    <property type="entry name" value="Pumilio"/>
    <property type="match status" value="8"/>
</dbReference>
<feature type="compositionally biased region" description="Low complexity" evidence="3">
    <location>
        <begin position="510"/>
        <end position="523"/>
    </location>
</feature>
<evidence type="ECO:0000256" key="3">
    <source>
        <dbReference type="SAM" id="MobiDB-lite"/>
    </source>
</evidence>
<dbReference type="EMBL" id="KN832987">
    <property type="protein sequence ID" value="KIM84679.1"/>
    <property type="molecule type" value="Genomic_DNA"/>
</dbReference>
<evidence type="ECO:0000313" key="6">
    <source>
        <dbReference type="Proteomes" id="UP000054166"/>
    </source>
</evidence>
<dbReference type="STRING" id="765440.A0A0C3FYE5"/>
<dbReference type="PROSITE" id="PS50302">
    <property type="entry name" value="PUM"/>
    <property type="match status" value="8"/>
</dbReference>
<dbReference type="InterPro" id="IPR001313">
    <property type="entry name" value="Pumilio_RNA-bd_rpt"/>
</dbReference>
<dbReference type="Pfam" id="PF00806">
    <property type="entry name" value="PUF"/>
    <property type="match status" value="8"/>
</dbReference>
<dbReference type="FunFam" id="1.25.10.10:FF:000237">
    <property type="entry name" value="Pumilio homolog 9"/>
    <property type="match status" value="1"/>
</dbReference>
<feature type="repeat" description="Pumilio" evidence="2">
    <location>
        <begin position="765"/>
        <end position="800"/>
    </location>
</feature>
<evidence type="ECO:0000256" key="1">
    <source>
        <dbReference type="ARBA" id="ARBA00022737"/>
    </source>
</evidence>